<dbReference type="RefSeq" id="WP_149300382.1">
    <property type="nucleotide sequence ID" value="NZ_VTWH01000002.1"/>
</dbReference>
<accession>A0A5B0DZ93</accession>
<keyword evidence="2" id="KW-1185">Reference proteome</keyword>
<protein>
    <submittedName>
        <fullName evidence="1">Uncharacterized protein</fullName>
    </submittedName>
</protein>
<proteinExistence type="predicted"/>
<evidence type="ECO:0000313" key="1">
    <source>
        <dbReference type="EMBL" id="KAA0971071.1"/>
    </source>
</evidence>
<organism evidence="1 2">
    <name type="scientific">Aureimonas fodinaquatilis</name>
    <dbReference type="NCBI Taxonomy" id="2565783"/>
    <lineage>
        <taxon>Bacteria</taxon>
        <taxon>Pseudomonadati</taxon>
        <taxon>Pseudomonadota</taxon>
        <taxon>Alphaproteobacteria</taxon>
        <taxon>Hyphomicrobiales</taxon>
        <taxon>Aurantimonadaceae</taxon>
        <taxon>Aureimonas</taxon>
    </lineage>
</organism>
<gene>
    <name evidence="1" type="ORF">FPY71_11540</name>
</gene>
<reference evidence="1 2" key="1">
    <citation type="submission" date="2019-08" db="EMBL/GenBank/DDBJ databases">
        <title>Aureimonas fodiniaquatilis sp. nov., isolated from a coal mine wastewater.</title>
        <authorList>
            <person name="Kim W."/>
        </authorList>
    </citation>
    <scope>NUCLEOTIDE SEQUENCE [LARGE SCALE GENOMIC DNA]</scope>
    <source>
        <strain evidence="1 2">CAU 1482</strain>
    </source>
</reference>
<evidence type="ECO:0000313" key="2">
    <source>
        <dbReference type="Proteomes" id="UP000324738"/>
    </source>
</evidence>
<dbReference type="Proteomes" id="UP000324738">
    <property type="component" value="Unassembled WGS sequence"/>
</dbReference>
<dbReference type="AlphaFoldDB" id="A0A5B0DZ93"/>
<comment type="caution">
    <text evidence="1">The sequence shown here is derived from an EMBL/GenBank/DDBJ whole genome shotgun (WGS) entry which is preliminary data.</text>
</comment>
<dbReference type="EMBL" id="VTWH01000002">
    <property type="protein sequence ID" value="KAA0971071.1"/>
    <property type="molecule type" value="Genomic_DNA"/>
</dbReference>
<dbReference type="OrthoDB" id="7558053at2"/>
<sequence length="264" mass="27385">MSPAIGLAIGIGFNNKPPGPVLDPDAMALIARMSVEPNASRKLLISNLIKALKAGGVWSKLDAFYVLASHDAQAARLNWVSGLLGLSLVASPVFTVDRGYKGDGVSAYLAIASPLADSVKFQLTDASAGLWAQEVVNTANKVAMAGGASAYTNIYPLNTAGTQFSARTNSNSSGYRNGGGTGMFHTSRVSEPGYTQRHGLAARYDMNGVAYARAVPERILAGTSGWGFSEHRVAAAYFGAGMTVGQEDAITNALSTYMTAVGAA</sequence>
<name>A0A5B0DZ93_9HYPH</name>